<evidence type="ECO:0000256" key="1">
    <source>
        <dbReference type="SAM" id="Phobius"/>
    </source>
</evidence>
<feature type="transmembrane region" description="Helical" evidence="1">
    <location>
        <begin position="253"/>
        <end position="277"/>
    </location>
</feature>
<protein>
    <recommendedName>
        <fullName evidence="4">DUF445 domain-containing protein</fullName>
    </recommendedName>
</protein>
<dbReference type="PANTHER" id="PTHR35791">
    <property type="entry name" value="UPF0754 MEMBRANE PROTEIN YHEB"/>
    <property type="match status" value="1"/>
</dbReference>
<keyword evidence="1" id="KW-1133">Transmembrane helix</keyword>
<keyword evidence="1" id="KW-0812">Transmembrane</keyword>
<name>A0ABP9RFN5_9PSEU</name>
<reference evidence="3" key="1">
    <citation type="journal article" date="2019" name="Int. J. Syst. Evol. Microbiol.">
        <title>The Global Catalogue of Microorganisms (GCM) 10K type strain sequencing project: providing services to taxonomists for standard genome sequencing and annotation.</title>
        <authorList>
            <consortium name="The Broad Institute Genomics Platform"/>
            <consortium name="The Broad Institute Genome Sequencing Center for Infectious Disease"/>
            <person name="Wu L."/>
            <person name="Ma J."/>
        </authorList>
    </citation>
    <scope>NUCLEOTIDE SEQUENCE [LARGE SCALE GENOMIC DNA]</scope>
    <source>
        <strain evidence="3">JCM 18303</strain>
    </source>
</reference>
<evidence type="ECO:0000313" key="2">
    <source>
        <dbReference type="EMBL" id="GAA5176114.1"/>
    </source>
</evidence>
<evidence type="ECO:0000313" key="3">
    <source>
        <dbReference type="Proteomes" id="UP001428817"/>
    </source>
</evidence>
<dbReference type="PANTHER" id="PTHR35791:SF1">
    <property type="entry name" value="UPF0754 MEMBRANE PROTEIN YHEB"/>
    <property type="match status" value="1"/>
</dbReference>
<gene>
    <name evidence="2" type="ORF">GCM10023321_83690</name>
</gene>
<comment type="caution">
    <text evidence="2">The sequence shown here is derived from an EMBL/GenBank/DDBJ whole genome shotgun (WGS) entry which is preliminary data.</text>
</comment>
<evidence type="ECO:0008006" key="4">
    <source>
        <dbReference type="Google" id="ProtNLM"/>
    </source>
</evidence>
<feature type="transmembrane region" description="Helical" evidence="1">
    <location>
        <begin position="20"/>
        <end position="47"/>
    </location>
</feature>
<feature type="transmembrane region" description="Helical" evidence="1">
    <location>
        <begin position="220"/>
        <end position="241"/>
    </location>
</feature>
<feature type="transmembrane region" description="Helical" evidence="1">
    <location>
        <begin position="427"/>
        <end position="448"/>
    </location>
</feature>
<accession>A0ABP9RFN5</accession>
<dbReference type="Proteomes" id="UP001428817">
    <property type="component" value="Unassembled WGS sequence"/>
</dbReference>
<proteinExistence type="predicted"/>
<organism evidence="2 3">
    <name type="scientific">Pseudonocardia eucalypti</name>
    <dbReference type="NCBI Taxonomy" id="648755"/>
    <lineage>
        <taxon>Bacteria</taxon>
        <taxon>Bacillati</taxon>
        <taxon>Actinomycetota</taxon>
        <taxon>Actinomycetes</taxon>
        <taxon>Pseudonocardiales</taxon>
        <taxon>Pseudonocardiaceae</taxon>
        <taxon>Pseudonocardia</taxon>
    </lineage>
</organism>
<dbReference type="RefSeq" id="WP_185065684.1">
    <property type="nucleotide sequence ID" value="NZ_BAABJP010000068.1"/>
</dbReference>
<keyword evidence="1" id="KW-0472">Membrane</keyword>
<keyword evidence="3" id="KW-1185">Reference proteome</keyword>
<dbReference type="EMBL" id="BAABJP010000068">
    <property type="protein sequence ID" value="GAA5176114.1"/>
    <property type="molecule type" value="Genomic_DNA"/>
</dbReference>
<sequence>MSVLASGLIDWEHLTGQSKFVIDIVSIPIFSAIAGILTNWTGVLMLFAPTRFTGFYVPGLKTLFPFLPRKLQILPIFAPGGILGFQGFVPARAEKMASFISDKALVKIGSPSDFYRELDPDALAARIASAGRPLLRPMVDELMRREHAQLWRDLPPRLRELLYRQLEARFPEITKRAFDQIGDNIEQLVDIKLLAVGHMRRYPELLKFIFYSMGAPELRFMTRIGILGAPLGLLLALYLQVHHSIPVVGLLPHWLIVLLGAAVIGIVVNIIAIKVVFTPGEPKPRYKCLWKQAKLAKRQPQAAADLGHVFGYTVITLENVTREVLDGPRGDRTRGLLEDMLRAEIASILGPIGSVVRAAVGAREFDAIQAGAAGGLVVDIAPVLTQDEEFTKAQSGRIEKFCTAKLRALSPGEFMDMLYSAIEQDAWLLYAHGGFLGIFVGAAHLLIFGA</sequence>